<evidence type="ECO:0000313" key="2">
    <source>
        <dbReference type="EMBL" id="DAD18454.1"/>
    </source>
</evidence>
<sequence length="289" mass="32897">MDGRSRVVGWRFSSYFYRHPGKTFRTMEEVKNAFVCTKPDQLGCYEIELSLSANLHSLTLIHLHPFSRNKAVGFTLVSAWARLEKFYIYGSWVKLNCWWPIVNSIPSDLLFNGWIAIHILPFHLWKEEIFELIGSLCSGLEEIDPKTKSLYELSVACLKVKNHGVHSIPRPIAVLDRNVWFLALVVVEKTTKLSAQPAESSRSNGPQTHELSMPLDQPGDGVGWLRAKEGKNVAGTKESGEVRNRWDFALLGKSKRKGERKTTSKRQKRKLVQISKEVSARKFSSTLEV</sequence>
<evidence type="ECO:0008006" key="4">
    <source>
        <dbReference type="Google" id="ProtNLM"/>
    </source>
</evidence>
<name>A0A822XAJ4_NELNU</name>
<reference evidence="2 3" key="1">
    <citation type="journal article" date="2020" name="Mol. Biol. Evol.">
        <title>Distinct Expression and Methylation Patterns for Genes with Different Fates following a Single Whole-Genome Duplication in Flowering Plants.</title>
        <authorList>
            <person name="Shi T."/>
            <person name="Rahmani R.S."/>
            <person name="Gugger P.F."/>
            <person name="Wang M."/>
            <person name="Li H."/>
            <person name="Zhang Y."/>
            <person name="Li Z."/>
            <person name="Wang Q."/>
            <person name="Van de Peer Y."/>
            <person name="Marchal K."/>
            <person name="Chen J."/>
        </authorList>
    </citation>
    <scope>NUCLEOTIDE SEQUENCE [LARGE SCALE GENOMIC DNA]</scope>
    <source>
        <tissue evidence="2">Leaf</tissue>
    </source>
</reference>
<keyword evidence="3" id="KW-1185">Reference proteome</keyword>
<gene>
    <name evidence="2" type="ORF">HUJ06_019917</name>
</gene>
<protein>
    <recommendedName>
        <fullName evidence="4">DUF4283 domain-containing protein</fullName>
    </recommendedName>
</protein>
<feature type="region of interest" description="Disordered" evidence="1">
    <location>
        <begin position="195"/>
        <end position="217"/>
    </location>
</feature>
<dbReference type="Proteomes" id="UP000607653">
    <property type="component" value="Unassembled WGS sequence"/>
</dbReference>
<dbReference type="AlphaFoldDB" id="A0A822XAJ4"/>
<evidence type="ECO:0000256" key="1">
    <source>
        <dbReference type="SAM" id="MobiDB-lite"/>
    </source>
</evidence>
<organism evidence="2 3">
    <name type="scientific">Nelumbo nucifera</name>
    <name type="common">Sacred lotus</name>
    <dbReference type="NCBI Taxonomy" id="4432"/>
    <lineage>
        <taxon>Eukaryota</taxon>
        <taxon>Viridiplantae</taxon>
        <taxon>Streptophyta</taxon>
        <taxon>Embryophyta</taxon>
        <taxon>Tracheophyta</taxon>
        <taxon>Spermatophyta</taxon>
        <taxon>Magnoliopsida</taxon>
        <taxon>Proteales</taxon>
        <taxon>Nelumbonaceae</taxon>
        <taxon>Nelumbo</taxon>
    </lineage>
</organism>
<feature type="compositionally biased region" description="Polar residues" evidence="1">
    <location>
        <begin position="195"/>
        <end position="210"/>
    </location>
</feature>
<comment type="caution">
    <text evidence="2">The sequence shown here is derived from an EMBL/GenBank/DDBJ whole genome shotgun (WGS) entry which is preliminary data.</text>
</comment>
<proteinExistence type="predicted"/>
<accession>A0A822XAJ4</accession>
<dbReference type="EMBL" id="DUZY01000001">
    <property type="protein sequence ID" value="DAD18454.1"/>
    <property type="molecule type" value="Genomic_DNA"/>
</dbReference>
<evidence type="ECO:0000313" key="3">
    <source>
        <dbReference type="Proteomes" id="UP000607653"/>
    </source>
</evidence>